<reference evidence="5 6" key="1">
    <citation type="submission" date="2019-06" db="EMBL/GenBank/DDBJ databases">
        <title>Flavobacterium sp. MaA-Y11 from geoumgang.</title>
        <authorList>
            <person name="Jeong S."/>
        </authorList>
    </citation>
    <scope>NUCLEOTIDE SEQUENCE [LARGE SCALE GENOMIC DNA]</scope>
    <source>
        <strain evidence="5 6">MaA-Y11</strain>
    </source>
</reference>
<dbReference type="Proteomes" id="UP000319175">
    <property type="component" value="Unassembled WGS sequence"/>
</dbReference>
<evidence type="ECO:0000256" key="3">
    <source>
        <dbReference type="ARBA" id="ARBA00023002"/>
    </source>
</evidence>
<dbReference type="InterPro" id="IPR029479">
    <property type="entry name" value="Nitroreductase"/>
</dbReference>
<dbReference type="Gene3D" id="3.40.109.10">
    <property type="entry name" value="NADH Oxidase"/>
    <property type="match status" value="1"/>
</dbReference>
<evidence type="ECO:0000313" key="6">
    <source>
        <dbReference type="Proteomes" id="UP000319175"/>
    </source>
</evidence>
<dbReference type="SUPFAM" id="SSF55469">
    <property type="entry name" value="FMN-dependent nitroreductase-like"/>
    <property type="match status" value="1"/>
</dbReference>
<comment type="caution">
    <text evidence="5">The sequence shown here is derived from an EMBL/GenBank/DDBJ whole genome shotgun (WGS) entry which is preliminary data.</text>
</comment>
<proteinExistence type="inferred from homology"/>
<gene>
    <name evidence="5" type="ORF">FJA49_16750</name>
</gene>
<evidence type="ECO:0000313" key="5">
    <source>
        <dbReference type="EMBL" id="TPD65830.1"/>
    </source>
</evidence>
<dbReference type="GO" id="GO:0016491">
    <property type="term" value="F:oxidoreductase activity"/>
    <property type="evidence" value="ECO:0007669"/>
    <property type="project" value="UniProtKB-KW"/>
</dbReference>
<keyword evidence="6" id="KW-1185">Reference proteome</keyword>
<feature type="domain" description="Nitroreductase" evidence="4">
    <location>
        <begin position="8"/>
        <end position="172"/>
    </location>
</feature>
<evidence type="ECO:0000259" key="4">
    <source>
        <dbReference type="Pfam" id="PF00881"/>
    </source>
</evidence>
<dbReference type="InterPro" id="IPR000415">
    <property type="entry name" value="Nitroreductase-like"/>
</dbReference>
<reference evidence="5 6" key="2">
    <citation type="submission" date="2019-06" db="EMBL/GenBank/DDBJ databases">
        <authorList>
            <person name="Seo Y."/>
        </authorList>
    </citation>
    <scope>NUCLEOTIDE SEQUENCE [LARGE SCALE GENOMIC DNA]</scope>
    <source>
        <strain evidence="5 6">MaA-Y11</strain>
    </source>
</reference>
<comment type="similarity">
    <text evidence="1">Belongs to the nitroreductase family.</text>
</comment>
<dbReference type="PANTHER" id="PTHR43673:SF10">
    <property type="entry name" value="NADH DEHYDROGENASE_NAD(P)H NITROREDUCTASE XCC3605-RELATED"/>
    <property type="match status" value="1"/>
</dbReference>
<keyword evidence="2" id="KW-0521">NADP</keyword>
<dbReference type="InterPro" id="IPR033878">
    <property type="entry name" value="NfsB-like"/>
</dbReference>
<sequence length="199" mass="22714">MNFLDLAKSRYTTKSYNPNKRATEQTITELKEILSLSPSSINSQPWKFIFISDERLKSELASVSYFNQQKINEASHLVVFSVIDDIQQFENQIKQNLPEGSVNYYNQFLKPKPEAEIKSWLEHQVYLSLGFFLSACASMNIDSSPMEGIKNEEYGKILQLDGYKALFAVAIGSRNPEDSNQPSIKAKSRLPLEQTIQSF</sequence>
<dbReference type="Pfam" id="PF00881">
    <property type="entry name" value="Nitroreductase"/>
    <property type="match status" value="1"/>
</dbReference>
<accession>A0A501PZ41</accession>
<name>A0A501PZ41_9FLAO</name>
<dbReference type="AlphaFoldDB" id="A0A501PZ41"/>
<organism evidence="5 6">
    <name type="scientific">Flavobacterium microcysteis</name>
    <dbReference type="NCBI Taxonomy" id="2596891"/>
    <lineage>
        <taxon>Bacteria</taxon>
        <taxon>Pseudomonadati</taxon>
        <taxon>Bacteroidota</taxon>
        <taxon>Flavobacteriia</taxon>
        <taxon>Flavobacteriales</taxon>
        <taxon>Flavobacteriaceae</taxon>
        <taxon>Flavobacterium</taxon>
    </lineage>
</organism>
<dbReference type="PANTHER" id="PTHR43673">
    <property type="entry name" value="NAD(P)H NITROREDUCTASE YDGI-RELATED"/>
    <property type="match status" value="1"/>
</dbReference>
<keyword evidence="3" id="KW-0560">Oxidoreductase</keyword>
<dbReference type="EMBL" id="VFJE01000056">
    <property type="protein sequence ID" value="TPD65830.1"/>
    <property type="molecule type" value="Genomic_DNA"/>
</dbReference>
<evidence type="ECO:0000256" key="1">
    <source>
        <dbReference type="ARBA" id="ARBA00007118"/>
    </source>
</evidence>
<dbReference type="CDD" id="cd02149">
    <property type="entry name" value="NfsB-like"/>
    <property type="match status" value="1"/>
</dbReference>
<dbReference type="RefSeq" id="WP_140002361.1">
    <property type="nucleotide sequence ID" value="NZ_VFJE01000056.1"/>
</dbReference>
<protein>
    <submittedName>
        <fullName evidence="5">NAD(P)H-dependent oxidoreductase</fullName>
    </submittedName>
</protein>
<dbReference type="OrthoDB" id="9809288at2"/>
<evidence type="ECO:0000256" key="2">
    <source>
        <dbReference type="ARBA" id="ARBA00022857"/>
    </source>
</evidence>